<gene>
    <name evidence="4" type="ORF">MTR66_03290</name>
</gene>
<evidence type="ECO:0000256" key="2">
    <source>
        <dbReference type="PROSITE-ProRule" id="PRU00335"/>
    </source>
</evidence>
<feature type="domain" description="HTH tetR-type" evidence="3">
    <location>
        <begin position="7"/>
        <end position="67"/>
    </location>
</feature>
<dbReference type="PANTHER" id="PTHR43479">
    <property type="entry name" value="ACREF/ENVCD OPERON REPRESSOR-RELATED"/>
    <property type="match status" value="1"/>
</dbReference>
<keyword evidence="5" id="KW-1185">Reference proteome</keyword>
<protein>
    <submittedName>
        <fullName evidence="4">TetR family transcriptional regulator</fullName>
    </submittedName>
</protein>
<dbReference type="PROSITE" id="PS50977">
    <property type="entry name" value="HTH_TETR_2"/>
    <property type="match status" value="1"/>
</dbReference>
<organism evidence="4 5">
    <name type="scientific">Novosphingobium beihaiensis</name>
    <dbReference type="NCBI Taxonomy" id="2930389"/>
    <lineage>
        <taxon>Bacteria</taxon>
        <taxon>Pseudomonadati</taxon>
        <taxon>Pseudomonadota</taxon>
        <taxon>Alphaproteobacteria</taxon>
        <taxon>Sphingomonadales</taxon>
        <taxon>Sphingomonadaceae</taxon>
        <taxon>Novosphingobium</taxon>
    </lineage>
</organism>
<dbReference type="Gene3D" id="1.10.357.10">
    <property type="entry name" value="Tetracycline Repressor, domain 2"/>
    <property type="match status" value="1"/>
</dbReference>
<keyword evidence="1 2" id="KW-0238">DNA-binding</keyword>
<dbReference type="InterPro" id="IPR001647">
    <property type="entry name" value="HTH_TetR"/>
</dbReference>
<dbReference type="PANTHER" id="PTHR43479:SF11">
    <property type="entry name" value="ACREF_ENVCD OPERON REPRESSOR-RELATED"/>
    <property type="match status" value="1"/>
</dbReference>
<dbReference type="SUPFAM" id="SSF46689">
    <property type="entry name" value="Homeodomain-like"/>
    <property type="match status" value="1"/>
</dbReference>
<evidence type="ECO:0000259" key="3">
    <source>
        <dbReference type="PROSITE" id="PS50977"/>
    </source>
</evidence>
<evidence type="ECO:0000313" key="4">
    <source>
        <dbReference type="EMBL" id="MCJ2185836.1"/>
    </source>
</evidence>
<dbReference type="InterPro" id="IPR023772">
    <property type="entry name" value="DNA-bd_HTH_TetR-type_CS"/>
</dbReference>
<reference evidence="4 5" key="1">
    <citation type="submission" date="2022-04" db="EMBL/GenBank/DDBJ databases">
        <title>Identification of a novel bacterium isolated from mangrove sediments.</title>
        <authorList>
            <person name="Pan X."/>
        </authorList>
    </citation>
    <scope>NUCLEOTIDE SEQUENCE [LARGE SCALE GENOMIC DNA]</scope>
    <source>
        <strain evidence="4 5">B2638</strain>
    </source>
</reference>
<evidence type="ECO:0000313" key="5">
    <source>
        <dbReference type="Proteomes" id="UP001202281"/>
    </source>
</evidence>
<dbReference type="InterPro" id="IPR009057">
    <property type="entry name" value="Homeodomain-like_sf"/>
</dbReference>
<dbReference type="RefSeq" id="WP_243917870.1">
    <property type="nucleotide sequence ID" value="NZ_JALHLG010000003.1"/>
</dbReference>
<feature type="DNA-binding region" description="H-T-H motif" evidence="2">
    <location>
        <begin position="30"/>
        <end position="49"/>
    </location>
</feature>
<comment type="caution">
    <text evidence="4">The sequence shown here is derived from an EMBL/GenBank/DDBJ whole genome shotgun (WGS) entry which is preliminary data.</text>
</comment>
<dbReference type="Proteomes" id="UP001202281">
    <property type="component" value="Unassembled WGS sequence"/>
</dbReference>
<proteinExistence type="predicted"/>
<dbReference type="Pfam" id="PF00440">
    <property type="entry name" value="TetR_N"/>
    <property type="match status" value="1"/>
</dbReference>
<dbReference type="EMBL" id="JALHLG010000003">
    <property type="protein sequence ID" value="MCJ2185836.1"/>
    <property type="molecule type" value="Genomic_DNA"/>
</dbReference>
<dbReference type="PRINTS" id="PR00455">
    <property type="entry name" value="HTHTETR"/>
</dbReference>
<sequence length="200" mass="22118">MRSANSENKRRTIIEAAISVVAREGVHGTTTRKIAAAAHINLATLHYHFKNKDAVLLNMLSHIVETARNSLMIALDAQETLEQRIASMLNMIWSEVRRNPDEQITLYNLTLYALSAKGQDWLAKRKYENYLQLYRDGLANAADVANGSNKADIDALANFMFTSNVGIILQWLATQDAERAGSQVATTIALTQAMARQASG</sequence>
<evidence type="ECO:0000256" key="1">
    <source>
        <dbReference type="ARBA" id="ARBA00023125"/>
    </source>
</evidence>
<accession>A0ABT0BLY3</accession>
<name>A0ABT0BLY3_9SPHN</name>
<dbReference type="InterPro" id="IPR050624">
    <property type="entry name" value="HTH-type_Tx_Regulator"/>
</dbReference>
<dbReference type="PROSITE" id="PS01081">
    <property type="entry name" value="HTH_TETR_1"/>
    <property type="match status" value="1"/>
</dbReference>